<proteinExistence type="predicted"/>
<dbReference type="Pfam" id="PF00196">
    <property type="entry name" value="GerE"/>
    <property type="match status" value="1"/>
</dbReference>
<gene>
    <name evidence="6" type="ORF">C0601_12505</name>
</gene>
<dbReference type="InterPro" id="IPR016032">
    <property type="entry name" value="Sig_transdc_resp-reg_C-effctor"/>
</dbReference>
<feature type="domain" description="HTH luxR-type" evidence="4">
    <location>
        <begin position="145"/>
        <end position="210"/>
    </location>
</feature>
<dbReference type="CDD" id="cd17535">
    <property type="entry name" value="REC_NarL-like"/>
    <property type="match status" value="1"/>
</dbReference>
<dbReference type="EMBL" id="PKTG01000134">
    <property type="protein sequence ID" value="PLX15609.1"/>
    <property type="molecule type" value="Genomic_DNA"/>
</dbReference>
<dbReference type="InterPro" id="IPR058245">
    <property type="entry name" value="NreC/VraR/RcsB-like_REC"/>
</dbReference>
<dbReference type="CDD" id="cd06170">
    <property type="entry name" value="LuxR_C_like"/>
    <property type="match status" value="1"/>
</dbReference>
<dbReference type="GO" id="GO:0006355">
    <property type="term" value="P:regulation of DNA-templated transcription"/>
    <property type="evidence" value="ECO:0007669"/>
    <property type="project" value="InterPro"/>
</dbReference>
<feature type="domain" description="Response regulatory" evidence="5">
    <location>
        <begin position="4"/>
        <end position="121"/>
    </location>
</feature>
<dbReference type="SMART" id="SM00448">
    <property type="entry name" value="REC"/>
    <property type="match status" value="1"/>
</dbReference>
<dbReference type="PRINTS" id="PR00038">
    <property type="entry name" value="HTHLUXR"/>
</dbReference>
<evidence type="ECO:0000256" key="2">
    <source>
        <dbReference type="ARBA" id="ARBA00023125"/>
    </source>
</evidence>
<evidence type="ECO:0000259" key="5">
    <source>
        <dbReference type="PROSITE" id="PS50110"/>
    </source>
</evidence>
<evidence type="ECO:0000313" key="6">
    <source>
        <dbReference type="EMBL" id="PLX15609.1"/>
    </source>
</evidence>
<organism evidence="6 7">
    <name type="scientific">Muiribacterium halophilum</name>
    <dbReference type="NCBI Taxonomy" id="2053465"/>
    <lineage>
        <taxon>Bacteria</taxon>
        <taxon>Candidatus Muiribacteriota</taxon>
        <taxon>Candidatus Muiribacteriia</taxon>
        <taxon>Candidatus Muiribacteriales</taxon>
        <taxon>Candidatus Muiribacteriaceae</taxon>
        <taxon>Candidatus Muiribacterium</taxon>
    </lineage>
</organism>
<keyword evidence="1 3" id="KW-0597">Phosphoprotein</keyword>
<dbReference type="InterPro" id="IPR039420">
    <property type="entry name" value="WalR-like"/>
</dbReference>
<dbReference type="Proteomes" id="UP000234857">
    <property type="component" value="Unassembled WGS sequence"/>
</dbReference>
<dbReference type="PROSITE" id="PS50110">
    <property type="entry name" value="RESPONSE_REGULATORY"/>
    <property type="match status" value="1"/>
</dbReference>
<protein>
    <submittedName>
        <fullName evidence="6">DNA-binding response regulator</fullName>
    </submittedName>
</protein>
<evidence type="ECO:0000259" key="4">
    <source>
        <dbReference type="PROSITE" id="PS50043"/>
    </source>
</evidence>
<dbReference type="Pfam" id="PF00072">
    <property type="entry name" value="Response_reg"/>
    <property type="match status" value="1"/>
</dbReference>
<sequence length="214" mass="24100">MAINILIADDHEMVREGLKLVIQKLSDDINICCECGNGLDIQKLYEEKTPDVLLIDISMPGITGMEAARQLIDKHEDIRIILFSTHYNEEYIEKALKIGVKGYLLKEESPESIVHAIKEIYKGNAYFSPKVSNSISRFFQKTGSSDYKSPTLTSREIEVIQLVSSGKTNKEIASLLGIKTNTANLHRKNILKKLNLKNTAELVRWAIKNSLVIP</sequence>
<dbReference type="InterPro" id="IPR001789">
    <property type="entry name" value="Sig_transdc_resp-reg_receiver"/>
</dbReference>
<keyword evidence="2 6" id="KW-0238">DNA-binding</keyword>
<dbReference type="AlphaFoldDB" id="A0A2N5ZAG8"/>
<dbReference type="GO" id="GO:0003677">
    <property type="term" value="F:DNA binding"/>
    <property type="evidence" value="ECO:0007669"/>
    <property type="project" value="UniProtKB-KW"/>
</dbReference>
<dbReference type="InterPro" id="IPR011006">
    <property type="entry name" value="CheY-like_superfamily"/>
</dbReference>
<evidence type="ECO:0000313" key="7">
    <source>
        <dbReference type="Proteomes" id="UP000234857"/>
    </source>
</evidence>
<accession>A0A2N5ZAG8</accession>
<feature type="modified residue" description="4-aspartylphosphate" evidence="3">
    <location>
        <position position="56"/>
    </location>
</feature>
<dbReference type="PANTHER" id="PTHR43214:SF43">
    <property type="entry name" value="TWO-COMPONENT RESPONSE REGULATOR"/>
    <property type="match status" value="1"/>
</dbReference>
<dbReference type="Gene3D" id="3.40.50.2300">
    <property type="match status" value="1"/>
</dbReference>
<dbReference type="PROSITE" id="PS50043">
    <property type="entry name" value="HTH_LUXR_2"/>
    <property type="match status" value="1"/>
</dbReference>
<reference evidence="6 7" key="1">
    <citation type="submission" date="2017-11" db="EMBL/GenBank/DDBJ databases">
        <title>Genome-resolved metagenomics identifies genetic mobility, metabolic interactions, and unexpected diversity in perchlorate-reducing communities.</title>
        <authorList>
            <person name="Barnum T.P."/>
            <person name="Figueroa I.A."/>
            <person name="Carlstrom C.I."/>
            <person name="Lucas L.N."/>
            <person name="Engelbrektson A.L."/>
            <person name="Coates J.D."/>
        </authorList>
    </citation>
    <scope>NUCLEOTIDE SEQUENCE [LARGE SCALE GENOMIC DNA]</scope>
    <source>
        <strain evidence="6">BM706</strain>
    </source>
</reference>
<dbReference type="PANTHER" id="PTHR43214">
    <property type="entry name" value="TWO-COMPONENT RESPONSE REGULATOR"/>
    <property type="match status" value="1"/>
</dbReference>
<dbReference type="SUPFAM" id="SSF52172">
    <property type="entry name" value="CheY-like"/>
    <property type="match status" value="1"/>
</dbReference>
<evidence type="ECO:0000256" key="3">
    <source>
        <dbReference type="PROSITE-ProRule" id="PRU00169"/>
    </source>
</evidence>
<dbReference type="InterPro" id="IPR000792">
    <property type="entry name" value="Tscrpt_reg_LuxR_C"/>
</dbReference>
<dbReference type="SUPFAM" id="SSF46894">
    <property type="entry name" value="C-terminal effector domain of the bipartite response regulators"/>
    <property type="match status" value="1"/>
</dbReference>
<dbReference type="SMART" id="SM00421">
    <property type="entry name" value="HTH_LUXR"/>
    <property type="match status" value="1"/>
</dbReference>
<dbReference type="GO" id="GO:0000160">
    <property type="term" value="P:phosphorelay signal transduction system"/>
    <property type="evidence" value="ECO:0007669"/>
    <property type="project" value="InterPro"/>
</dbReference>
<evidence type="ECO:0000256" key="1">
    <source>
        <dbReference type="ARBA" id="ARBA00022553"/>
    </source>
</evidence>
<name>A0A2N5ZAG8_MUIH1</name>
<comment type="caution">
    <text evidence="6">The sequence shown here is derived from an EMBL/GenBank/DDBJ whole genome shotgun (WGS) entry which is preliminary data.</text>
</comment>